<sequence>MFHDREWFFTDEPTVMWGRQLEYVDGKDDPDYVVTPDRKRFTTLRQAFALYRCGTGMRGPGDAQLEVMRRTMSWLHSGRYEQPIFARGAKCPASSRHLKVDDRRAVCDIFGGATALFEHYLLHLEMLGLATVIDKHGHVLTREGQAALIMLELTRPGSGIKTHLGWLEFLHSYNRWPSVDPNQWASGIIVASDEDDTASTE</sequence>
<dbReference type="Proteomes" id="UP000287746">
    <property type="component" value="Unassembled WGS sequence"/>
</dbReference>
<reference evidence="1 2" key="1">
    <citation type="submission" date="2018-07" db="EMBL/GenBank/DDBJ databases">
        <title>Genomic and Epidemiologic Investigation of an Indolent Hospital Outbreak.</title>
        <authorList>
            <person name="Johnson R.C."/>
            <person name="Deming C."/>
            <person name="Conlan S."/>
            <person name="Zellmer C.J."/>
            <person name="Michelin A.V."/>
            <person name="Lee-Lin S."/>
            <person name="Thomas P.J."/>
            <person name="Park M."/>
            <person name="Weingarten R.A."/>
            <person name="Less J."/>
            <person name="Dekker J.P."/>
            <person name="Frank K.M."/>
            <person name="Musser K.A."/>
            <person name="Mcquiston J.R."/>
            <person name="Henderson D.K."/>
            <person name="Lau A.F."/>
            <person name="Palmore T.N."/>
            <person name="Segre J.A."/>
        </authorList>
    </citation>
    <scope>NUCLEOTIDE SEQUENCE [LARGE SCALE GENOMIC DNA]</scope>
    <source>
        <strain evidence="1 2">SK-CDC1_0717</strain>
    </source>
</reference>
<comment type="caution">
    <text evidence="1">The sequence shown here is derived from an EMBL/GenBank/DDBJ whole genome shotgun (WGS) entry which is preliminary data.</text>
</comment>
<name>A0A430G1Y9_9SPHN</name>
<gene>
    <name evidence="1" type="ORF">DAH66_14095</name>
</gene>
<dbReference type="AlphaFoldDB" id="A0A430G1Y9"/>
<evidence type="ECO:0000313" key="1">
    <source>
        <dbReference type="EMBL" id="RSY81997.1"/>
    </source>
</evidence>
<proteinExistence type="predicted"/>
<dbReference type="RefSeq" id="WP_126004878.1">
    <property type="nucleotide sequence ID" value="NZ_QQYZ01000013.1"/>
</dbReference>
<dbReference type="EMBL" id="QQYZ01000013">
    <property type="protein sequence ID" value="RSY81997.1"/>
    <property type="molecule type" value="Genomic_DNA"/>
</dbReference>
<accession>A0A430G1Y9</accession>
<organism evidence="1 2">
    <name type="scientific">Sphingomonas koreensis</name>
    <dbReference type="NCBI Taxonomy" id="93064"/>
    <lineage>
        <taxon>Bacteria</taxon>
        <taxon>Pseudomonadati</taxon>
        <taxon>Pseudomonadota</taxon>
        <taxon>Alphaproteobacteria</taxon>
        <taxon>Sphingomonadales</taxon>
        <taxon>Sphingomonadaceae</taxon>
        <taxon>Sphingomonas</taxon>
    </lineage>
</organism>
<evidence type="ECO:0000313" key="2">
    <source>
        <dbReference type="Proteomes" id="UP000287746"/>
    </source>
</evidence>
<protein>
    <submittedName>
        <fullName evidence="1">Uncharacterized protein</fullName>
    </submittedName>
</protein>